<feature type="compositionally biased region" description="Polar residues" evidence="1">
    <location>
        <begin position="52"/>
        <end position="61"/>
    </location>
</feature>
<reference evidence="2" key="1">
    <citation type="journal article" date="2023" name="bioRxiv">
        <title>Improved chromosome-level genome assembly for marigold (Tagetes erecta).</title>
        <authorList>
            <person name="Jiang F."/>
            <person name="Yuan L."/>
            <person name="Wang S."/>
            <person name="Wang H."/>
            <person name="Xu D."/>
            <person name="Wang A."/>
            <person name="Fan W."/>
        </authorList>
    </citation>
    <scope>NUCLEOTIDE SEQUENCE</scope>
    <source>
        <strain evidence="2">WSJ</strain>
        <tissue evidence="2">Leaf</tissue>
    </source>
</reference>
<organism evidence="2 3">
    <name type="scientific">Tagetes erecta</name>
    <name type="common">African marigold</name>
    <dbReference type="NCBI Taxonomy" id="13708"/>
    <lineage>
        <taxon>Eukaryota</taxon>
        <taxon>Viridiplantae</taxon>
        <taxon>Streptophyta</taxon>
        <taxon>Embryophyta</taxon>
        <taxon>Tracheophyta</taxon>
        <taxon>Spermatophyta</taxon>
        <taxon>Magnoliopsida</taxon>
        <taxon>eudicotyledons</taxon>
        <taxon>Gunneridae</taxon>
        <taxon>Pentapetalae</taxon>
        <taxon>asterids</taxon>
        <taxon>campanulids</taxon>
        <taxon>Asterales</taxon>
        <taxon>Asteraceae</taxon>
        <taxon>Asteroideae</taxon>
        <taxon>Heliantheae alliance</taxon>
        <taxon>Tageteae</taxon>
        <taxon>Tagetes</taxon>
    </lineage>
</organism>
<feature type="region of interest" description="Disordered" evidence="1">
    <location>
        <begin position="1"/>
        <end position="79"/>
    </location>
</feature>
<name>A0AAD8NTC9_TARER</name>
<sequence>MRKYAGDGVPSCALHKRPTPFPTPPLDYITPPPFPQPKFTLSSSVASTSISQELPPSSRGSQLPPHVTQRPVMNFITNS</sequence>
<proteinExistence type="predicted"/>
<dbReference type="Proteomes" id="UP001229421">
    <property type="component" value="Unassembled WGS sequence"/>
</dbReference>
<keyword evidence="3" id="KW-1185">Reference proteome</keyword>
<protein>
    <submittedName>
        <fullName evidence="2">Uncharacterized protein</fullName>
    </submittedName>
</protein>
<feature type="compositionally biased region" description="Low complexity" evidence="1">
    <location>
        <begin position="42"/>
        <end position="51"/>
    </location>
</feature>
<dbReference type="AlphaFoldDB" id="A0AAD8NTC9"/>
<evidence type="ECO:0000256" key="1">
    <source>
        <dbReference type="SAM" id="MobiDB-lite"/>
    </source>
</evidence>
<evidence type="ECO:0000313" key="3">
    <source>
        <dbReference type="Proteomes" id="UP001229421"/>
    </source>
</evidence>
<comment type="caution">
    <text evidence="2">The sequence shown here is derived from an EMBL/GenBank/DDBJ whole genome shotgun (WGS) entry which is preliminary data.</text>
</comment>
<feature type="compositionally biased region" description="Pro residues" evidence="1">
    <location>
        <begin position="19"/>
        <end position="36"/>
    </location>
</feature>
<gene>
    <name evidence="2" type="ORF">QVD17_22065</name>
</gene>
<accession>A0AAD8NTC9</accession>
<evidence type="ECO:0000313" key="2">
    <source>
        <dbReference type="EMBL" id="KAK1420452.1"/>
    </source>
</evidence>
<dbReference type="EMBL" id="JAUHHV010000006">
    <property type="protein sequence ID" value="KAK1420452.1"/>
    <property type="molecule type" value="Genomic_DNA"/>
</dbReference>